<dbReference type="PANTHER" id="PTHR43784:SF2">
    <property type="entry name" value="GDSL-LIKE LIPASE_ACYLHYDROLASE, PUTATIVE (AFU_ORTHOLOGUE AFUA_2G00820)-RELATED"/>
    <property type="match status" value="1"/>
</dbReference>
<dbReference type="Gene3D" id="3.40.50.1110">
    <property type="entry name" value="SGNH hydrolase"/>
    <property type="match status" value="1"/>
</dbReference>
<reference evidence="3" key="1">
    <citation type="submission" date="2015-02" db="EMBL/GenBank/DDBJ databases">
        <title>Draft Genome of Frankia sp. CpI1-S.</title>
        <authorList>
            <person name="Oshone R.T."/>
            <person name="Ngom M."/>
            <person name="Ghodhbane-Gtari F."/>
            <person name="Gtari M."/>
            <person name="Morris K."/>
            <person name="Thomas K."/>
            <person name="Sen A."/>
            <person name="Tisa L.S."/>
        </authorList>
    </citation>
    <scope>NUCLEOTIDE SEQUENCE [LARGE SCALE GENOMIC DNA]</scope>
    <source>
        <strain evidence="3">CpI1-S</strain>
    </source>
</reference>
<protein>
    <submittedName>
        <fullName evidence="2">Lysophospholipase L1-like esterase</fullName>
    </submittedName>
</protein>
<dbReference type="PATRIC" id="fig|1502723.3.peg.5839"/>
<evidence type="ECO:0000313" key="2">
    <source>
        <dbReference type="EMBL" id="KJE20303.1"/>
    </source>
</evidence>
<dbReference type="AlphaFoldDB" id="A0A0D8B7Q8"/>
<evidence type="ECO:0000259" key="1">
    <source>
        <dbReference type="Pfam" id="PF13472"/>
    </source>
</evidence>
<dbReference type="SUPFAM" id="SSF52266">
    <property type="entry name" value="SGNH hydrolase"/>
    <property type="match status" value="1"/>
</dbReference>
<dbReference type="EMBL" id="JYFN01000064">
    <property type="protein sequence ID" value="KJE20303.1"/>
    <property type="molecule type" value="Genomic_DNA"/>
</dbReference>
<dbReference type="RefSeq" id="WP_044887897.1">
    <property type="nucleotide sequence ID" value="NZ_JYFN01000064.1"/>
</dbReference>
<comment type="caution">
    <text evidence="2">The sequence shown here is derived from an EMBL/GenBank/DDBJ whole genome shotgun (WGS) entry which is preliminary data.</text>
</comment>
<dbReference type="PANTHER" id="PTHR43784">
    <property type="entry name" value="GDSL-LIKE LIPASE/ACYLHYDROLASE, PUTATIVE (AFU_ORTHOLOGUE AFUA_2G00820)-RELATED"/>
    <property type="match status" value="1"/>
</dbReference>
<dbReference type="InterPro" id="IPR013830">
    <property type="entry name" value="SGNH_hydro"/>
</dbReference>
<dbReference type="OrthoDB" id="3465773at2"/>
<dbReference type="Pfam" id="PF13472">
    <property type="entry name" value="Lipase_GDSL_2"/>
    <property type="match status" value="1"/>
</dbReference>
<sequence>MPAVRFTALGDSFVEGRGDVAADGTYIGWASRFARRMGVAAREVRNLGAYQTTTQQVVDRQLRPALARKSPLIGVVVGVNDLVQDFDPDRFARNLDTIFRSLAGLDTTVFTASYPDIPANLPLPEEFRGLLRERFVFANSVLREVCEATGTLHLDIAAHSDWAGRRLWSPDGLHPNAEGHRLFAEQMADLVERTSWLTAA</sequence>
<reference evidence="2 3" key="2">
    <citation type="journal article" date="2016" name="Genome Announc.">
        <title>Permanent Draft Genome Sequences for Two Variants of Frankia sp. Strain CpI1, the First Frankia Strain Isolated from Root Nodules of Comptonia peregrina.</title>
        <authorList>
            <person name="Oshone R."/>
            <person name="Hurst S.G.IV."/>
            <person name="Abebe-Akele F."/>
            <person name="Simpson S."/>
            <person name="Morris K."/>
            <person name="Thomas W.K."/>
            <person name="Tisa L.S."/>
        </authorList>
    </citation>
    <scope>NUCLEOTIDE SEQUENCE [LARGE SCALE GENOMIC DNA]</scope>
    <source>
        <strain evidence="3">CpI1-S</strain>
    </source>
</reference>
<accession>A0A0D8B7Q8</accession>
<gene>
    <name evidence="2" type="ORF">FF36_05424</name>
</gene>
<evidence type="ECO:0000313" key="3">
    <source>
        <dbReference type="Proteomes" id="UP000032545"/>
    </source>
</evidence>
<proteinExistence type="predicted"/>
<organism evidence="2 3">
    <name type="scientific">Frankia torreyi</name>
    <dbReference type="NCBI Taxonomy" id="1856"/>
    <lineage>
        <taxon>Bacteria</taxon>
        <taxon>Bacillati</taxon>
        <taxon>Actinomycetota</taxon>
        <taxon>Actinomycetes</taxon>
        <taxon>Frankiales</taxon>
        <taxon>Frankiaceae</taxon>
        <taxon>Frankia</taxon>
    </lineage>
</organism>
<keyword evidence="3" id="KW-1185">Reference proteome</keyword>
<dbReference type="CDD" id="cd01832">
    <property type="entry name" value="SGNH_hydrolase_like_1"/>
    <property type="match status" value="1"/>
</dbReference>
<dbReference type="Proteomes" id="UP000032545">
    <property type="component" value="Unassembled WGS sequence"/>
</dbReference>
<feature type="domain" description="SGNH hydrolase-type esterase" evidence="1">
    <location>
        <begin position="8"/>
        <end position="182"/>
    </location>
</feature>
<dbReference type="InterPro" id="IPR036514">
    <property type="entry name" value="SGNH_hydro_sf"/>
</dbReference>
<dbReference type="InterPro" id="IPR053140">
    <property type="entry name" value="GDSL_Rv0518-like"/>
</dbReference>
<name>A0A0D8B7Q8_9ACTN</name>